<dbReference type="OrthoDB" id="6614653at2759"/>
<dbReference type="InterPro" id="IPR004574">
    <property type="entry name" value="Alkb"/>
</dbReference>
<comment type="cofactor">
    <cofactor evidence="5">
        <name>Fe(2+)</name>
        <dbReference type="ChEBI" id="CHEBI:29033"/>
    </cofactor>
    <text evidence="5">Binds 1 Fe(2+) ion per subunit.</text>
</comment>
<evidence type="ECO:0000256" key="1">
    <source>
        <dbReference type="ARBA" id="ARBA00022723"/>
    </source>
</evidence>
<evidence type="ECO:0000256" key="4">
    <source>
        <dbReference type="ARBA" id="ARBA00023004"/>
    </source>
</evidence>
<dbReference type="GO" id="GO:0005737">
    <property type="term" value="C:cytoplasm"/>
    <property type="evidence" value="ECO:0007669"/>
    <property type="project" value="TreeGrafter"/>
</dbReference>
<feature type="domain" description="Fe2OG dioxygenase" evidence="6">
    <location>
        <begin position="181"/>
        <end position="300"/>
    </location>
</feature>
<dbReference type="EMBL" id="JNBS01000298">
    <property type="protein sequence ID" value="OQS06873.1"/>
    <property type="molecule type" value="Genomic_DNA"/>
</dbReference>
<dbReference type="InterPro" id="IPR005123">
    <property type="entry name" value="Oxoglu/Fe-dep_dioxygenase_dom"/>
</dbReference>
<evidence type="ECO:0000313" key="8">
    <source>
        <dbReference type="Proteomes" id="UP000243217"/>
    </source>
</evidence>
<dbReference type="PANTHER" id="PTHR16557">
    <property type="entry name" value="ALKYLATED DNA REPAIR PROTEIN ALKB-RELATED"/>
    <property type="match status" value="1"/>
</dbReference>
<protein>
    <submittedName>
        <fullName evidence="7">Alkylated DNA repair protein alkB</fullName>
    </submittedName>
</protein>
<dbReference type="InterPro" id="IPR027450">
    <property type="entry name" value="AlkB-like"/>
</dbReference>
<keyword evidence="4 5" id="KW-0408">Iron</keyword>
<dbReference type="GO" id="GO:0035516">
    <property type="term" value="F:broad specificity oxidative DNA demethylase activity"/>
    <property type="evidence" value="ECO:0007669"/>
    <property type="project" value="TreeGrafter"/>
</dbReference>
<name>A0A1W0A9A8_9STRA</name>
<keyword evidence="1 5" id="KW-0479">Metal-binding</keyword>
<evidence type="ECO:0000256" key="3">
    <source>
        <dbReference type="ARBA" id="ARBA00023002"/>
    </source>
</evidence>
<accession>A0A1W0A9A8</accession>
<gene>
    <name evidence="7" type="ORF">THRCLA_01102</name>
</gene>
<dbReference type="GO" id="GO:0035513">
    <property type="term" value="P:oxidative RNA demethylation"/>
    <property type="evidence" value="ECO:0007669"/>
    <property type="project" value="TreeGrafter"/>
</dbReference>
<dbReference type="AlphaFoldDB" id="A0A1W0A9A8"/>
<evidence type="ECO:0000313" key="7">
    <source>
        <dbReference type="EMBL" id="OQS06873.1"/>
    </source>
</evidence>
<dbReference type="Pfam" id="PF13532">
    <property type="entry name" value="2OG-FeII_Oxy_2"/>
    <property type="match status" value="1"/>
</dbReference>
<keyword evidence="8" id="KW-1185">Reference proteome</keyword>
<reference evidence="7 8" key="1">
    <citation type="journal article" date="2014" name="Genome Biol. Evol.">
        <title>The secreted proteins of Achlya hypogyna and Thraustotheca clavata identify the ancestral oomycete secretome and reveal gene acquisitions by horizontal gene transfer.</title>
        <authorList>
            <person name="Misner I."/>
            <person name="Blouin N."/>
            <person name="Leonard G."/>
            <person name="Richards T.A."/>
            <person name="Lane C.E."/>
        </authorList>
    </citation>
    <scope>NUCLEOTIDE SEQUENCE [LARGE SCALE GENOMIC DNA]</scope>
    <source>
        <strain evidence="7 8">ATCC 34112</strain>
    </source>
</reference>
<sequence>MSVYKAVEKKWKRVKTNAILDERGERIEEAIHVIDPHALTMEQSTWIRKVDECIVVGDAKCVIYAITLPETKSCNGFYILVGALDACTQRDLAEKCLIEYAEAPHTTNLHPLNQQIDKIWMKATSRRQNEPDPMNKLHWAALGYHYNWTLRAYPEEQGSHIPELLQKLGEACANAVGFEITSEAALVNYYKANSTMGGHQDNVEITFDHPVVSFSIGSDAIFLKGGLTKDEVPIEILLRSGDVVVMGGESRLCFHGIAKTMPNNCIPAFPKELPNCNVLYHNIQEYVCSNRLNINVRQVFPTKSDQESDRKRHKSS</sequence>
<proteinExistence type="predicted"/>
<feature type="binding site" evidence="5">
    <location>
        <position position="255"/>
    </location>
    <ligand>
        <name>Fe cation</name>
        <dbReference type="ChEBI" id="CHEBI:24875"/>
        <note>catalytic</note>
    </ligand>
</feature>
<comment type="caution">
    <text evidence="7">The sequence shown here is derived from an EMBL/GenBank/DDBJ whole genome shotgun (WGS) entry which is preliminary data.</text>
</comment>
<dbReference type="InterPro" id="IPR037151">
    <property type="entry name" value="AlkB-like_sf"/>
</dbReference>
<dbReference type="SUPFAM" id="SSF51197">
    <property type="entry name" value="Clavaminate synthase-like"/>
    <property type="match status" value="1"/>
</dbReference>
<feature type="binding site" evidence="5">
    <location>
        <position position="199"/>
    </location>
    <ligand>
        <name>Fe cation</name>
        <dbReference type="ChEBI" id="CHEBI:24875"/>
        <note>catalytic</note>
    </ligand>
</feature>
<keyword evidence="3" id="KW-0560">Oxidoreductase</keyword>
<dbReference type="PANTHER" id="PTHR16557:SF11">
    <property type="entry name" value="ALPHA-KETOGLUTARATE-DEPENDENT DIOXYGENASE ALKB"/>
    <property type="match status" value="1"/>
</dbReference>
<dbReference type="Proteomes" id="UP000243217">
    <property type="component" value="Unassembled WGS sequence"/>
</dbReference>
<organism evidence="7 8">
    <name type="scientific">Thraustotheca clavata</name>
    <dbReference type="NCBI Taxonomy" id="74557"/>
    <lineage>
        <taxon>Eukaryota</taxon>
        <taxon>Sar</taxon>
        <taxon>Stramenopiles</taxon>
        <taxon>Oomycota</taxon>
        <taxon>Saprolegniomycetes</taxon>
        <taxon>Saprolegniales</taxon>
        <taxon>Achlyaceae</taxon>
        <taxon>Thraustotheca</taxon>
    </lineage>
</organism>
<evidence type="ECO:0000256" key="2">
    <source>
        <dbReference type="ARBA" id="ARBA00022964"/>
    </source>
</evidence>
<dbReference type="GO" id="GO:0035515">
    <property type="term" value="F:oxidative RNA demethylase activity"/>
    <property type="evidence" value="ECO:0007669"/>
    <property type="project" value="TreeGrafter"/>
</dbReference>
<keyword evidence="2" id="KW-0223">Dioxygenase</keyword>
<dbReference type="GO" id="GO:0008198">
    <property type="term" value="F:ferrous iron binding"/>
    <property type="evidence" value="ECO:0007669"/>
    <property type="project" value="TreeGrafter"/>
</dbReference>
<evidence type="ECO:0000259" key="6">
    <source>
        <dbReference type="PROSITE" id="PS51471"/>
    </source>
</evidence>
<dbReference type="PROSITE" id="PS51471">
    <property type="entry name" value="FE2OG_OXY"/>
    <property type="match status" value="1"/>
</dbReference>
<evidence type="ECO:0000256" key="5">
    <source>
        <dbReference type="PIRSR" id="PIRSR604574-2"/>
    </source>
</evidence>
<dbReference type="Gene3D" id="2.60.120.590">
    <property type="entry name" value="Alpha-ketoglutarate-dependent dioxygenase AlkB-like"/>
    <property type="match status" value="1"/>
</dbReference>
<feature type="binding site" evidence="5">
    <location>
        <position position="201"/>
    </location>
    <ligand>
        <name>Fe cation</name>
        <dbReference type="ChEBI" id="CHEBI:24875"/>
        <note>catalytic</note>
    </ligand>
</feature>